<dbReference type="SUPFAM" id="SSF56059">
    <property type="entry name" value="Glutathione synthetase ATP-binding domain-like"/>
    <property type="match status" value="1"/>
</dbReference>
<dbReference type="NCBIfam" id="TIGR00768">
    <property type="entry name" value="rimK_fam"/>
    <property type="match status" value="1"/>
</dbReference>
<organism evidence="6 7">
    <name type="scientific">Salmonirosea aquatica</name>
    <dbReference type="NCBI Taxonomy" id="2654236"/>
    <lineage>
        <taxon>Bacteria</taxon>
        <taxon>Pseudomonadati</taxon>
        <taxon>Bacteroidota</taxon>
        <taxon>Cytophagia</taxon>
        <taxon>Cytophagales</taxon>
        <taxon>Spirosomataceae</taxon>
        <taxon>Salmonirosea</taxon>
    </lineage>
</organism>
<gene>
    <name evidence="6" type="ORF">GBK04_03205</name>
</gene>
<evidence type="ECO:0000256" key="1">
    <source>
        <dbReference type="ARBA" id="ARBA00022723"/>
    </source>
</evidence>
<evidence type="ECO:0000256" key="4">
    <source>
        <dbReference type="PROSITE-ProRule" id="PRU00409"/>
    </source>
</evidence>
<evidence type="ECO:0000313" key="7">
    <source>
        <dbReference type="Proteomes" id="UP000479293"/>
    </source>
</evidence>
<proteinExistence type="predicted"/>
<dbReference type="RefSeq" id="WP_152756785.1">
    <property type="nucleotide sequence ID" value="NZ_WHLY01000002.1"/>
</dbReference>
<evidence type="ECO:0000256" key="3">
    <source>
        <dbReference type="ARBA" id="ARBA00022840"/>
    </source>
</evidence>
<dbReference type="GO" id="GO:0018169">
    <property type="term" value="F:ribosomal S6-glutamic acid ligase activity"/>
    <property type="evidence" value="ECO:0007669"/>
    <property type="project" value="TreeGrafter"/>
</dbReference>
<evidence type="ECO:0000256" key="2">
    <source>
        <dbReference type="ARBA" id="ARBA00022741"/>
    </source>
</evidence>
<dbReference type="PANTHER" id="PTHR21621:SF0">
    <property type="entry name" value="BETA-CITRYLGLUTAMATE SYNTHASE B-RELATED"/>
    <property type="match status" value="1"/>
</dbReference>
<keyword evidence="6" id="KW-0436">Ligase</keyword>
<feature type="domain" description="ATP-grasp" evidence="5">
    <location>
        <begin position="110"/>
        <end position="297"/>
    </location>
</feature>
<protein>
    <submittedName>
        <fullName evidence="6">RimK family alpha-L-glutamate ligase</fullName>
    </submittedName>
</protein>
<dbReference type="GO" id="GO:0005524">
    <property type="term" value="F:ATP binding"/>
    <property type="evidence" value="ECO:0007669"/>
    <property type="project" value="UniProtKB-UniRule"/>
</dbReference>
<keyword evidence="3 4" id="KW-0067">ATP-binding</keyword>
<dbReference type="PROSITE" id="PS50975">
    <property type="entry name" value="ATP_GRASP"/>
    <property type="match status" value="1"/>
</dbReference>
<dbReference type="Gene3D" id="3.30.470.20">
    <property type="entry name" value="ATP-grasp fold, B domain"/>
    <property type="match status" value="1"/>
</dbReference>
<comment type="caution">
    <text evidence="6">The sequence shown here is derived from an EMBL/GenBank/DDBJ whole genome shotgun (WGS) entry which is preliminary data.</text>
</comment>
<dbReference type="Proteomes" id="UP000479293">
    <property type="component" value="Unassembled WGS sequence"/>
</dbReference>
<dbReference type="InterPro" id="IPR004666">
    <property type="entry name" value="Rp_bS6_RimK/Lys_biosynth_LsyX"/>
</dbReference>
<keyword evidence="2 4" id="KW-0547">Nucleotide-binding</keyword>
<dbReference type="GO" id="GO:0009432">
    <property type="term" value="P:SOS response"/>
    <property type="evidence" value="ECO:0007669"/>
    <property type="project" value="TreeGrafter"/>
</dbReference>
<keyword evidence="1" id="KW-0479">Metal-binding</keyword>
<sequence length="348" mass="38114">MKALILGNTNPHLEAALRLAGCTFEAHDPLDLILYVSEHESGYDRIYNGSQSLENPVRLKVKDFDFIVTRLSGGLEHKTVFLEHLHRNLGMYSPQTSESIKIASNKILTTLRLSQAGIKTPKTVWAKAPVHVDYIIKKMMEGLPVICKTVYGSQGAGVSILETARTANTVLESFFKSEINVKLQRYIEGGSKDIRAIVVGEKVVVAMERTANKGDFRANISKGGSGQKIELSEQDKSICVKSAKALGMEFAGVDLMKDKDGNSYVIEVNGNPGIKIIDITGHNFFVDLVKHCKSKAGTSTQAATQQQASQSATQGVPFIAEPSQPMTLEEIIEGFPSTQEARRFGLWD</sequence>
<dbReference type="Gene3D" id="3.40.50.20">
    <property type="match status" value="1"/>
</dbReference>
<dbReference type="InterPro" id="IPR013651">
    <property type="entry name" value="ATP-grasp_RimK-type"/>
</dbReference>
<evidence type="ECO:0000259" key="5">
    <source>
        <dbReference type="PROSITE" id="PS50975"/>
    </source>
</evidence>
<keyword evidence="7" id="KW-1185">Reference proteome</keyword>
<dbReference type="InterPro" id="IPR011761">
    <property type="entry name" value="ATP-grasp"/>
</dbReference>
<dbReference type="PANTHER" id="PTHR21621">
    <property type="entry name" value="RIBOSOMAL PROTEIN S6 MODIFICATION PROTEIN"/>
    <property type="match status" value="1"/>
</dbReference>
<evidence type="ECO:0000313" key="6">
    <source>
        <dbReference type="EMBL" id="MPR32377.1"/>
    </source>
</evidence>
<dbReference type="Pfam" id="PF08443">
    <property type="entry name" value="RimK"/>
    <property type="match status" value="1"/>
</dbReference>
<dbReference type="Gene3D" id="3.30.1490.20">
    <property type="entry name" value="ATP-grasp fold, A domain"/>
    <property type="match status" value="1"/>
</dbReference>
<dbReference type="GO" id="GO:0046872">
    <property type="term" value="F:metal ion binding"/>
    <property type="evidence" value="ECO:0007669"/>
    <property type="project" value="UniProtKB-KW"/>
</dbReference>
<dbReference type="AlphaFoldDB" id="A0A7C9BFG8"/>
<dbReference type="InterPro" id="IPR013815">
    <property type="entry name" value="ATP_grasp_subdomain_1"/>
</dbReference>
<dbReference type="EMBL" id="WHLY01000002">
    <property type="protein sequence ID" value="MPR32377.1"/>
    <property type="molecule type" value="Genomic_DNA"/>
</dbReference>
<accession>A0A7C9BFG8</accession>
<dbReference type="GO" id="GO:0005737">
    <property type="term" value="C:cytoplasm"/>
    <property type="evidence" value="ECO:0007669"/>
    <property type="project" value="TreeGrafter"/>
</dbReference>
<name>A0A7C9BFG8_9BACT</name>
<reference evidence="6 7" key="1">
    <citation type="submission" date="2019-10" db="EMBL/GenBank/DDBJ databases">
        <title>Draft Genome Sequence of Cytophagaceae sp. SJW1-29.</title>
        <authorList>
            <person name="Choi A."/>
        </authorList>
    </citation>
    <scope>NUCLEOTIDE SEQUENCE [LARGE SCALE GENOMIC DNA]</scope>
    <source>
        <strain evidence="6 7">SJW1-29</strain>
    </source>
</reference>